<gene>
    <name evidence="2" type="ORF">BEWA_023860</name>
</gene>
<dbReference type="eggNOG" id="ENOG502RQNV">
    <property type="taxonomic scope" value="Eukaryota"/>
</dbReference>
<organism evidence="2 3">
    <name type="scientific">Theileria equi strain WA</name>
    <dbReference type="NCBI Taxonomy" id="1537102"/>
    <lineage>
        <taxon>Eukaryota</taxon>
        <taxon>Sar</taxon>
        <taxon>Alveolata</taxon>
        <taxon>Apicomplexa</taxon>
        <taxon>Aconoidasida</taxon>
        <taxon>Piroplasmida</taxon>
        <taxon>Theileriidae</taxon>
        <taxon>Theileria</taxon>
    </lineage>
</organism>
<evidence type="ECO:0000313" key="3">
    <source>
        <dbReference type="Proteomes" id="UP000031512"/>
    </source>
</evidence>
<dbReference type="GeneID" id="15807151"/>
<evidence type="ECO:0000313" key="2">
    <source>
        <dbReference type="EMBL" id="AFZ79537.1"/>
    </source>
</evidence>
<sequence>MNPNSPLSCCRPKNEQSSPLFRQQYVNQGGKVKLTMPLSPMHYLTNANGYINDMRYPPLRWENNTFHYPGVYDYPVPPSDVIKHPYDFDFKERFDNEPSYNTRKAVTPTMSFVAQPKRQTSAHYVIPSPECNNCQVNGPNIEILLASVNEKLLEIMKKLVDVDEKVSRLEKAYGDLAIKNKVAEAMNEVIPQKTFAQIHNPQEENPNHDDKLVKNMSIVSQVQSELKDTSDLVGKYLKVNHYQKSKDVGMRQETLNNRLVHAKEDEPKSKAIGSGKNVPAILNGNDKCAEGTEELALAEEKNSEILEAIERRFKMLIGSMNSKSVSEDPKSKNEICLPGENGETKDTSLAMKPVICTPPALVNEDVNPPQEIKDLNLTDTEIKYLEDCYEKETEDRLTCDLVPETRTDFETIIKEDSLCGMNTMEFCE</sequence>
<dbReference type="VEuPathDB" id="PiroplasmaDB:BEWA_023860"/>
<dbReference type="EMBL" id="CP001669">
    <property type="protein sequence ID" value="AFZ79537.1"/>
    <property type="molecule type" value="Genomic_DNA"/>
</dbReference>
<protein>
    <submittedName>
        <fullName evidence="2">Uncharacterized protein</fullName>
    </submittedName>
</protein>
<keyword evidence="3" id="KW-1185">Reference proteome</keyword>
<dbReference type="AlphaFoldDB" id="L0AV99"/>
<proteinExistence type="predicted"/>
<dbReference type="RefSeq" id="XP_004829203.1">
    <property type="nucleotide sequence ID" value="XM_004829146.1"/>
</dbReference>
<reference evidence="2 3" key="1">
    <citation type="journal article" date="2012" name="BMC Genomics">
        <title>Comparative genomic analysis and phylogenetic position of Theileria equi.</title>
        <authorList>
            <person name="Kappmeyer L.S."/>
            <person name="Thiagarajan M."/>
            <person name="Herndon D.R."/>
            <person name="Ramsay J.D."/>
            <person name="Caler E."/>
            <person name="Djikeng A."/>
            <person name="Gillespie J.J."/>
            <person name="Lau A.O."/>
            <person name="Roalson E.H."/>
            <person name="Silva J.C."/>
            <person name="Silva M.G."/>
            <person name="Suarez C.E."/>
            <person name="Ueti M.W."/>
            <person name="Nene V.M."/>
            <person name="Mealey R.H."/>
            <person name="Knowles D.P."/>
            <person name="Brayton K.A."/>
        </authorList>
    </citation>
    <scope>NUCLEOTIDE SEQUENCE [LARGE SCALE GENOMIC DNA]</scope>
    <source>
        <strain evidence="2 3">WA</strain>
    </source>
</reference>
<feature type="region of interest" description="Disordered" evidence="1">
    <location>
        <begin position="322"/>
        <end position="343"/>
    </location>
</feature>
<accession>L0AV99</accession>
<name>L0AV99_THEEQ</name>
<dbReference type="OrthoDB" id="361181at2759"/>
<dbReference type="STRING" id="1537102.L0AV99"/>
<dbReference type="Proteomes" id="UP000031512">
    <property type="component" value="Chromosome 1"/>
</dbReference>
<dbReference type="KEGG" id="beq:BEWA_023860"/>
<evidence type="ECO:0000256" key="1">
    <source>
        <dbReference type="SAM" id="MobiDB-lite"/>
    </source>
</evidence>